<evidence type="ECO:0000256" key="13">
    <source>
        <dbReference type="SAM" id="MobiDB-lite"/>
    </source>
</evidence>
<feature type="region of interest" description="Disordered" evidence="13">
    <location>
        <begin position="922"/>
        <end position="960"/>
    </location>
</feature>
<feature type="domain" description="ABC transmembrane type-1" evidence="16">
    <location>
        <begin position="309"/>
        <end position="589"/>
    </location>
</feature>
<feature type="transmembrane region" description="Helical" evidence="14">
    <location>
        <begin position="113"/>
        <end position="135"/>
    </location>
</feature>
<feature type="domain" description="ABC transmembrane type-1" evidence="16">
    <location>
        <begin position="1000"/>
        <end position="1222"/>
    </location>
</feature>
<dbReference type="Pfam" id="PF24358">
    <property type="entry name" value="ABCC10_N"/>
    <property type="match status" value="1"/>
</dbReference>
<evidence type="ECO:0000313" key="18">
    <source>
        <dbReference type="Proteomes" id="UP000626092"/>
    </source>
</evidence>
<dbReference type="InterPro" id="IPR056228">
    <property type="entry name" value="ABCC10-like_N"/>
</dbReference>
<dbReference type="OrthoDB" id="6500128at2759"/>
<dbReference type="SMART" id="SM00382">
    <property type="entry name" value="AAA"/>
    <property type="match status" value="2"/>
</dbReference>
<evidence type="ECO:0000256" key="3">
    <source>
        <dbReference type="ARBA" id="ARBA00012191"/>
    </source>
</evidence>
<evidence type="ECO:0000256" key="2">
    <source>
        <dbReference type="ARBA" id="ARBA00009726"/>
    </source>
</evidence>
<keyword evidence="6" id="KW-0677">Repeat</keyword>
<name>A0A834HIC3_RHOSS</name>
<protein>
    <recommendedName>
        <fullName evidence="3">ABC-type xenobiotic transporter</fullName>
        <ecNumber evidence="3">7.6.2.2</ecNumber>
    </recommendedName>
</protein>
<dbReference type="PROSITE" id="PS50929">
    <property type="entry name" value="ABC_TM1F"/>
    <property type="match status" value="2"/>
</dbReference>
<feature type="transmembrane region" description="Helical" evidence="14">
    <location>
        <begin position="797"/>
        <end position="820"/>
    </location>
</feature>
<keyword evidence="5 14" id="KW-0812">Transmembrane</keyword>
<organism evidence="17 18">
    <name type="scientific">Rhododendron simsii</name>
    <name type="common">Sims's rhododendron</name>
    <dbReference type="NCBI Taxonomy" id="118357"/>
    <lineage>
        <taxon>Eukaryota</taxon>
        <taxon>Viridiplantae</taxon>
        <taxon>Streptophyta</taxon>
        <taxon>Embryophyta</taxon>
        <taxon>Tracheophyta</taxon>
        <taxon>Spermatophyta</taxon>
        <taxon>Magnoliopsida</taxon>
        <taxon>eudicotyledons</taxon>
        <taxon>Gunneridae</taxon>
        <taxon>Pentapetalae</taxon>
        <taxon>asterids</taxon>
        <taxon>Ericales</taxon>
        <taxon>Ericaceae</taxon>
        <taxon>Ericoideae</taxon>
        <taxon>Rhodoreae</taxon>
        <taxon>Rhododendron</taxon>
    </lineage>
</organism>
<feature type="transmembrane region" description="Helical" evidence="14">
    <location>
        <begin position="308"/>
        <end position="333"/>
    </location>
</feature>
<dbReference type="CDD" id="cd03244">
    <property type="entry name" value="ABCC_MRP_domain2"/>
    <property type="match status" value="1"/>
</dbReference>
<dbReference type="PANTHER" id="PTHR24223:SF369">
    <property type="entry name" value="ABC TRANSPORTER C FAMILY MEMBER 10"/>
    <property type="match status" value="1"/>
</dbReference>
<accession>A0A834HIC3</accession>
<feature type="transmembrane region" description="Helical" evidence="14">
    <location>
        <begin position="77"/>
        <end position="101"/>
    </location>
</feature>
<dbReference type="PANTHER" id="PTHR24223">
    <property type="entry name" value="ATP-BINDING CASSETTE SUB-FAMILY C"/>
    <property type="match status" value="1"/>
</dbReference>
<feature type="transmembrane region" description="Helical" evidence="14">
    <location>
        <begin position="534"/>
        <end position="560"/>
    </location>
</feature>
<dbReference type="PROSITE" id="PS00211">
    <property type="entry name" value="ABC_TRANSPORTER_1"/>
    <property type="match status" value="1"/>
</dbReference>
<keyword evidence="11 14" id="KW-0472">Membrane</keyword>
<evidence type="ECO:0000256" key="9">
    <source>
        <dbReference type="ARBA" id="ARBA00022967"/>
    </source>
</evidence>
<dbReference type="FunFam" id="3.40.50.300:FF:000169">
    <property type="entry name" value="ABC transporter C family member 3"/>
    <property type="match status" value="1"/>
</dbReference>
<dbReference type="GO" id="GO:0005524">
    <property type="term" value="F:ATP binding"/>
    <property type="evidence" value="ECO:0007669"/>
    <property type="project" value="UniProtKB-KW"/>
</dbReference>
<dbReference type="InterPro" id="IPR027417">
    <property type="entry name" value="P-loop_NTPase"/>
</dbReference>
<dbReference type="CDD" id="cd03250">
    <property type="entry name" value="ABCC_MRP_domain1"/>
    <property type="match status" value="1"/>
</dbReference>
<evidence type="ECO:0000256" key="6">
    <source>
        <dbReference type="ARBA" id="ARBA00022737"/>
    </source>
</evidence>
<feature type="transmembrane region" description="Helical" evidence="14">
    <location>
        <begin position="1248"/>
        <end position="1274"/>
    </location>
</feature>
<dbReference type="InterPro" id="IPR011527">
    <property type="entry name" value="ABC1_TM_dom"/>
</dbReference>
<feature type="domain" description="ABC transporter" evidence="15">
    <location>
        <begin position="1321"/>
        <end position="1555"/>
    </location>
</feature>
<dbReference type="SUPFAM" id="SSF90123">
    <property type="entry name" value="ABC transporter transmembrane region"/>
    <property type="match status" value="2"/>
</dbReference>
<dbReference type="GO" id="GO:0016887">
    <property type="term" value="F:ATP hydrolysis activity"/>
    <property type="evidence" value="ECO:0007669"/>
    <property type="project" value="InterPro"/>
</dbReference>
<dbReference type="SUPFAM" id="SSF52540">
    <property type="entry name" value="P-loop containing nucleoside triphosphate hydrolases"/>
    <property type="match status" value="2"/>
</dbReference>
<keyword evidence="18" id="KW-1185">Reference proteome</keyword>
<evidence type="ECO:0000256" key="4">
    <source>
        <dbReference type="ARBA" id="ARBA00022448"/>
    </source>
</evidence>
<dbReference type="FunFam" id="1.20.1560.10:FF:000003">
    <property type="entry name" value="ABC transporter C family member 10"/>
    <property type="match status" value="1"/>
</dbReference>
<dbReference type="InterPro" id="IPR044746">
    <property type="entry name" value="ABCC_6TM_D1"/>
</dbReference>
<keyword evidence="8" id="KW-0067">ATP-binding</keyword>
<proteinExistence type="inferred from homology"/>
<dbReference type="PROSITE" id="PS50893">
    <property type="entry name" value="ABC_TRANSPORTER_2"/>
    <property type="match status" value="2"/>
</dbReference>
<evidence type="ECO:0000256" key="8">
    <source>
        <dbReference type="ARBA" id="ARBA00022840"/>
    </source>
</evidence>
<evidence type="ECO:0000313" key="17">
    <source>
        <dbReference type="EMBL" id="KAF7148676.1"/>
    </source>
</evidence>
<evidence type="ECO:0000256" key="1">
    <source>
        <dbReference type="ARBA" id="ARBA00004141"/>
    </source>
</evidence>
<feature type="transmembrane region" description="Helical" evidence="14">
    <location>
        <begin position="989"/>
        <end position="1008"/>
    </location>
</feature>
<evidence type="ECO:0000256" key="14">
    <source>
        <dbReference type="SAM" id="Phobius"/>
    </source>
</evidence>
<feature type="transmembrane region" description="Helical" evidence="14">
    <location>
        <begin position="36"/>
        <end position="57"/>
    </location>
</feature>
<dbReference type="InterPro" id="IPR017871">
    <property type="entry name" value="ABC_transporter-like_CS"/>
</dbReference>
<keyword evidence="9" id="KW-1278">Translocase</keyword>
<evidence type="ECO:0000256" key="11">
    <source>
        <dbReference type="ARBA" id="ARBA00023136"/>
    </source>
</evidence>
<dbReference type="EC" id="7.6.2.2" evidence="3"/>
<evidence type="ECO:0000259" key="16">
    <source>
        <dbReference type="PROSITE" id="PS50929"/>
    </source>
</evidence>
<keyword evidence="10 14" id="KW-1133">Transmembrane helix</keyword>
<evidence type="ECO:0000256" key="5">
    <source>
        <dbReference type="ARBA" id="ARBA00022692"/>
    </source>
</evidence>
<dbReference type="CDD" id="cd18580">
    <property type="entry name" value="ABC_6TM_ABCC_D2"/>
    <property type="match status" value="1"/>
</dbReference>
<reference evidence="17" key="1">
    <citation type="submission" date="2019-11" db="EMBL/GenBank/DDBJ databases">
        <authorList>
            <person name="Liu Y."/>
            <person name="Hou J."/>
            <person name="Li T.-Q."/>
            <person name="Guan C.-H."/>
            <person name="Wu X."/>
            <person name="Wu H.-Z."/>
            <person name="Ling F."/>
            <person name="Zhang R."/>
            <person name="Shi X.-G."/>
            <person name="Ren J.-P."/>
            <person name="Chen E.-F."/>
            <person name="Sun J.-M."/>
        </authorList>
    </citation>
    <scope>NUCLEOTIDE SEQUENCE</scope>
    <source>
        <strain evidence="17">Adult_tree_wgs_1</strain>
        <tissue evidence="17">Leaves</tissue>
    </source>
</reference>
<dbReference type="Pfam" id="PF00664">
    <property type="entry name" value="ABC_membrane"/>
    <property type="match status" value="2"/>
</dbReference>
<sequence length="1567" mass="174355">MEGLWSVFCGEFGCQAGGGLPCGLDFAFVTQPSSCINHALIICFDILIMIIFIFNIIQKKSSKPAYLPPQTQGSSLLQIISATFNGVLGMVYLCLGVWLLVEKLRLSQSIFPLHWWLLVLFKGFIWLLVGLTVSLRGNHFEKGPLRVLSILASLFAAVACGLSLFAVLNEKEVSTKVALDVLSFIGASLLLLCTYKGYKFEEIEELCYTYAPLADEINGSSKTQTATVTPFSQAGFFGKMSFSWLNPIMKNGKEKTLEDEDVPELREEDRAGACYLLFMELFNKRKQADPSSQPSVLRIIVLCHWKEIFVSGFFAFLKITTLSAGPLLLNAFIEVAEGKESFENEGYVLAVSLFLAKSLESLAQRQWYFRTRLIGLKVRSLLTAAIYKKQLRLSNAAKMKHSAGEITNYVTVDAYRIGEFPFWFHQTWTTSLQLCFALIILIRAVGIATIASLLVIVLTVLCNAPLAKLQHKFQSKLMVAQDERLKASSEALVNMKVLKLYAWEGHFKNVIENLRKVEYKWLSAVQMRKSYNSLLFWSSPVLVSTATFGTCYFLGIPLYASNVFTFVATLRLVQDPIRNIPDVIGVVIQAKVAFARIVKFLEAPELENANIRQKGNVGMKSHAIHINSANLSWEENASKRPTLRNVDLDIQPGEKVAICGEVGSGKSTLLAAILGEVPTIQGTIQVHGSVAYVSQSAWIQTGSIRENILFGSALNHQRYQQTLQTCSLVKDLELLPHGDLTEIGERGVNLSGGQKQRIQLARALYQDADIYLLDDPFSAVDAHTATSLFNVLLSFQFLLLFSDFIRVSSYLMLPAAYLIVPGICYGRSCREDSLTCDPPSGFSSRISFCFGGGGKRKCAILNFSNVLSGIDLGNSKLFSVRNMNNVFSPRLMSDGEILSAAPYHQLLASSPEFQGLVNAHRETAGAERLPEESSPQNRETPAKEIISKTRTEKKSITSLGDQLIKQEEREVGDKGFTPYIQYLNQNKGYLFFGTACLCQIAFVTGQVLQNSWMAANVENPEVSTLHLITVYLVIGFATIVFLLGRSLSAVALGMHSSKSLFSQLLNSLFRAPMSFYDSTPLGRILTRVSSDLSIVDLDVPFSFVYSVGTTTQTYANLTVLAVITWQVLFVSIPMVYFAILLQRYYFASAKELMRINGTTKSLVANHLAESIQGSMTIRAFEEEDRFFVKNLDLIDVNASPNFHSFAANEWLIQRLEMLSAIACFHKLVRCWKLIGRTIISQQFFQMKFITCVIIAGFIGMALSYGLSLNLSLVLSIQNQCTLANYIISVERLNQYMHVPSEAPEAIEENRPPVSWPSVGKVEIQDLQIRYRPDAPLVLRGISCTFEGGHKIGIVGRTGSGKTTLISALFRLVEPSGGRIVVDGIDISNLGLHDLRSRLGIIPQDPTLFNGTVRFNLDPLSQHTDYEIWEALGKCQLKEVVQEKEEGLDSFVVEDGSNWSMGQRQLFCLGRALLRRSKILVLDEATASIDNTTDSILQRTIRSEFADCTVITVAHRIPTVMDCTMVLAISDGKLAEYDEPMELMKREGSLFGQLVKEYWSHYHSAESH</sequence>
<dbReference type="CDD" id="cd18579">
    <property type="entry name" value="ABC_6TM_ABCC_D1"/>
    <property type="match status" value="1"/>
</dbReference>
<feature type="transmembrane region" description="Helical" evidence="14">
    <location>
        <begin position="1028"/>
        <end position="1047"/>
    </location>
</feature>
<comment type="subcellular location">
    <subcellularLocation>
        <location evidence="1">Membrane</location>
        <topology evidence="1">Multi-pass membrane protein</topology>
    </subcellularLocation>
</comment>
<dbReference type="GO" id="GO:0008559">
    <property type="term" value="F:ABC-type xenobiotic transporter activity"/>
    <property type="evidence" value="ECO:0007669"/>
    <property type="project" value="UniProtKB-EC"/>
</dbReference>
<dbReference type="FunFam" id="3.40.50.300:FF:000973">
    <property type="entry name" value="Multidrug resistance-associated protein 4"/>
    <property type="match status" value="1"/>
</dbReference>
<keyword evidence="4" id="KW-0813">Transport</keyword>
<dbReference type="InterPro" id="IPR036640">
    <property type="entry name" value="ABC1_TM_sf"/>
</dbReference>
<comment type="caution">
    <text evidence="17">The sequence shown here is derived from an EMBL/GenBank/DDBJ whole genome shotgun (WGS) entry which is preliminary data.</text>
</comment>
<evidence type="ECO:0000256" key="10">
    <source>
        <dbReference type="ARBA" id="ARBA00022989"/>
    </source>
</evidence>
<dbReference type="InterPro" id="IPR044726">
    <property type="entry name" value="ABCC_6TM_D2"/>
</dbReference>
<feature type="compositionally biased region" description="Basic and acidic residues" evidence="13">
    <location>
        <begin position="940"/>
        <end position="955"/>
    </location>
</feature>
<dbReference type="Gene3D" id="3.40.50.300">
    <property type="entry name" value="P-loop containing nucleotide triphosphate hydrolases"/>
    <property type="match status" value="2"/>
</dbReference>
<dbReference type="Pfam" id="PF00005">
    <property type="entry name" value="ABC_tran"/>
    <property type="match status" value="2"/>
</dbReference>
<evidence type="ECO:0000256" key="7">
    <source>
        <dbReference type="ARBA" id="ARBA00022741"/>
    </source>
</evidence>
<evidence type="ECO:0000259" key="15">
    <source>
        <dbReference type="PROSITE" id="PS50893"/>
    </source>
</evidence>
<dbReference type="EMBL" id="WJXA01000003">
    <property type="protein sequence ID" value="KAF7148676.1"/>
    <property type="molecule type" value="Genomic_DNA"/>
</dbReference>
<dbReference type="GO" id="GO:0016020">
    <property type="term" value="C:membrane"/>
    <property type="evidence" value="ECO:0007669"/>
    <property type="project" value="UniProtKB-SubCell"/>
</dbReference>
<dbReference type="Proteomes" id="UP000626092">
    <property type="component" value="Unassembled WGS sequence"/>
</dbReference>
<keyword evidence="7" id="KW-0547">Nucleotide-binding</keyword>
<dbReference type="FunFam" id="1.20.1560.10:FF:000002">
    <property type="entry name" value="ABC transporter C family member 5"/>
    <property type="match status" value="1"/>
</dbReference>
<feature type="domain" description="ABC transporter" evidence="15">
    <location>
        <begin position="626"/>
        <end position="846"/>
    </location>
</feature>
<feature type="transmembrane region" description="Helical" evidence="14">
    <location>
        <begin position="431"/>
        <end position="462"/>
    </location>
</feature>
<evidence type="ECO:0000256" key="12">
    <source>
        <dbReference type="ARBA" id="ARBA00034018"/>
    </source>
</evidence>
<dbReference type="InterPro" id="IPR050173">
    <property type="entry name" value="ABC_transporter_C-like"/>
</dbReference>
<gene>
    <name evidence="17" type="ORF">RHSIM_Rhsim03G0197300</name>
</gene>
<comment type="similarity">
    <text evidence="2">Belongs to the ABC transporter superfamily. ABCC family. Conjugate transporter (TC 3.A.1.208) subfamily.</text>
</comment>
<feature type="compositionally biased region" description="Basic and acidic residues" evidence="13">
    <location>
        <begin position="922"/>
        <end position="931"/>
    </location>
</feature>
<dbReference type="Gene3D" id="1.20.1560.10">
    <property type="entry name" value="ABC transporter type 1, transmembrane domain"/>
    <property type="match status" value="2"/>
</dbReference>
<feature type="transmembrane region" description="Helical" evidence="14">
    <location>
        <begin position="147"/>
        <end position="167"/>
    </location>
</feature>
<feature type="transmembrane region" description="Helical" evidence="14">
    <location>
        <begin position="1123"/>
        <end position="1146"/>
    </location>
</feature>
<dbReference type="InterPro" id="IPR003593">
    <property type="entry name" value="AAA+_ATPase"/>
</dbReference>
<comment type="catalytic activity">
    <reaction evidence="12">
        <text>ATP + H2O + xenobioticSide 1 = ADP + phosphate + xenobioticSide 2.</text>
        <dbReference type="EC" id="7.6.2.2"/>
    </reaction>
</comment>
<dbReference type="InterPro" id="IPR003439">
    <property type="entry name" value="ABC_transporter-like_ATP-bd"/>
</dbReference>